<name>A0A939EU22_9BACT</name>
<sequence>MAIVSALSLPNRITLFTLTLFYTNLLLGCEHKKVKKIPISTLPKPRVLNTILFQDKEYIVEGPAQHHVTIVRAGSSSSALRSGMDTLFHNESIAVIGDTALRGSSLYVSRKFSYRYSFAEFPAKASFRSNAVAPDFTTNKQAKRHITRIKESAQQPANFAGHYRLVTWGCGSNCQQSVLVDQRTGRIYDAPETALGLSYQLTSRLLITDYYIDSEDQTYLVNSAYPIPEFYEWTGSRFQKLN</sequence>
<protein>
    <submittedName>
        <fullName evidence="1">Uncharacterized protein</fullName>
    </submittedName>
</protein>
<dbReference type="Proteomes" id="UP000664144">
    <property type="component" value="Unassembled WGS sequence"/>
</dbReference>
<dbReference type="RefSeq" id="WP_206982660.1">
    <property type="nucleotide sequence ID" value="NZ_JAFLQZ010000003.1"/>
</dbReference>
<keyword evidence="2" id="KW-1185">Reference proteome</keyword>
<proteinExistence type="predicted"/>
<accession>A0A939EU22</accession>
<evidence type="ECO:0000313" key="2">
    <source>
        <dbReference type="Proteomes" id="UP000664144"/>
    </source>
</evidence>
<gene>
    <name evidence="1" type="ORF">J0X19_06175</name>
</gene>
<dbReference type="AlphaFoldDB" id="A0A939EU22"/>
<organism evidence="1 2">
    <name type="scientific">Hymenobacter telluris</name>
    <dbReference type="NCBI Taxonomy" id="2816474"/>
    <lineage>
        <taxon>Bacteria</taxon>
        <taxon>Pseudomonadati</taxon>
        <taxon>Bacteroidota</taxon>
        <taxon>Cytophagia</taxon>
        <taxon>Cytophagales</taxon>
        <taxon>Hymenobacteraceae</taxon>
        <taxon>Hymenobacter</taxon>
    </lineage>
</organism>
<evidence type="ECO:0000313" key="1">
    <source>
        <dbReference type="EMBL" id="MBO0357525.1"/>
    </source>
</evidence>
<comment type="caution">
    <text evidence="1">The sequence shown here is derived from an EMBL/GenBank/DDBJ whole genome shotgun (WGS) entry which is preliminary data.</text>
</comment>
<reference evidence="1" key="1">
    <citation type="submission" date="2021-03" db="EMBL/GenBank/DDBJ databases">
        <authorList>
            <person name="Kim M.K."/>
        </authorList>
    </citation>
    <scope>NUCLEOTIDE SEQUENCE</scope>
    <source>
        <strain evidence="1">BT186</strain>
    </source>
</reference>
<dbReference type="EMBL" id="JAFLQZ010000003">
    <property type="protein sequence ID" value="MBO0357525.1"/>
    <property type="molecule type" value="Genomic_DNA"/>
</dbReference>